<gene>
    <name evidence="1" type="ORF">MtrDRAFT_AC139526g43v2</name>
</gene>
<dbReference type="EMBL" id="AC139526">
    <property type="protein sequence ID" value="ABE80142.2"/>
    <property type="molecule type" value="Genomic_DNA"/>
</dbReference>
<organism evidence="1">
    <name type="scientific">Medicago truncatula</name>
    <name type="common">Barrel medic</name>
    <name type="synonym">Medicago tribuloides</name>
    <dbReference type="NCBI Taxonomy" id="3880"/>
    <lineage>
        <taxon>Eukaryota</taxon>
        <taxon>Viridiplantae</taxon>
        <taxon>Streptophyta</taxon>
        <taxon>Embryophyta</taxon>
        <taxon>Tracheophyta</taxon>
        <taxon>Spermatophyta</taxon>
        <taxon>Magnoliopsida</taxon>
        <taxon>eudicotyledons</taxon>
        <taxon>Gunneridae</taxon>
        <taxon>Pentapetalae</taxon>
        <taxon>rosids</taxon>
        <taxon>fabids</taxon>
        <taxon>Fabales</taxon>
        <taxon>Fabaceae</taxon>
        <taxon>Papilionoideae</taxon>
        <taxon>50 kb inversion clade</taxon>
        <taxon>NPAAA clade</taxon>
        <taxon>Hologalegina</taxon>
        <taxon>IRL clade</taxon>
        <taxon>Trifolieae</taxon>
        <taxon>Medicago</taxon>
    </lineage>
</organism>
<proteinExistence type="predicted"/>
<sequence>MLKEADWGEQVADQTWRMREGYVLWYTKVSHPQILPPLPGDLPRPANEE</sequence>
<name>Q1SN11_MEDTR</name>
<reference evidence="1" key="2">
    <citation type="submission" date="2007-04" db="EMBL/GenBank/DDBJ databases">
        <authorList>
            <consortium name="The International Medicago Genome Annotation Group"/>
        </authorList>
    </citation>
    <scope>NUCLEOTIDE SEQUENCE</scope>
</reference>
<protein>
    <submittedName>
        <fullName evidence="1">Uncharacterized protein</fullName>
    </submittedName>
</protein>
<evidence type="ECO:0000313" key="1">
    <source>
        <dbReference type="EMBL" id="ABE80142.2"/>
    </source>
</evidence>
<reference evidence="1" key="1">
    <citation type="submission" date="2006-03" db="EMBL/GenBank/DDBJ databases">
        <authorList>
            <person name="Shaull S."/>
            <person name="Lin S."/>
            <person name="Dixon R."/>
            <person name="May G."/>
            <person name="Sumner L."/>
            <person name="Gonzales B."/>
            <person name="Cook D."/>
            <person name="Kim D."/>
            <person name="Roe B.A."/>
        </authorList>
    </citation>
    <scope>NUCLEOTIDE SEQUENCE</scope>
</reference>
<dbReference type="AlphaFoldDB" id="Q1SN11"/>
<accession>Q1SN11</accession>